<evidence type="ECO:0000313" key="2">
    <source>
        <dbReference type="EMBL" id="PNX60404.1"/>
    </source>
</evidence>
<evidence type="ECO:0000256" key="1">
    <source>
        <dbReference type="SAM" id="MobiDB-lite"/>
    </source>
</evidence>
<comment type="caution">
    <text evidence="2">The sequence shown here is derived from an EMBL/GenBank/DDBJ whole genome shotgun (WGS) entry which is preliminary data.</text>
</comment>
<name>A0A2K3K2A8_TRIPR</name>
<reference evidence="2 3" key="2">
    <citation type="journal article" date="2017" name="Front. Plant Sci.">
        <title>Gene Classification and Mining of Molecular Markers Useful in Red Clover (Trifolium pratense) Breeding.</title>
        <authorList>
            <person name="Istvanek J."/>
            <person name="Dluhosova J."/>
            <person name="Dluhos P."/>
            <person name="Patkova L."/>
            <person name="Nedelnik J."/>
            <person name="Repkova J."/>
        </authorList>
    </citation>
    <scope>NUCLEOTIDE SEQUENCE [LARGE SCALE GENOMIC DNA]</scope>
    <source>
        <strain evidence="3">cv. Tatra</strain>
        <tissue evidence="2">Young leaves</tissue>
    </source>
</reference>
<organism evidence="2 3">
    <name type="scientific">Trifolium pratense</name>
    <name type="common">Red clover</name>
    <dbReference type="NCBI Taxonomy" id="57577"/>
    <lineage>
        <taxon>Eukaryota</taxon>
        <taxon>Viridiplantae</taxon>
        <taxon>Streptophyta</taxon>
        <taxon>Embryophyta</taxon>
        <taxon>Tracheophyta</taxon>
        <taxon>Spermatophyta</taxon>
        <taxon>Magnoliopsida</taxon>
        <taxon>eudicotyledons</taxon>
        <taxon>Gunneridae</taxon>
        <taxon>Pentapetalae</taxon>
        <taxon>rosids</taxon>
        <taxon>fabids</taxon>
        <taxon>Fabales</taxon>
        <taxon>Fabaceae</taxon>
        <taxon>Papilionoideae</taxon>
        <taxon>50 kb inversion clade</taxon>
        <taxon>NPAAA clade</taxon>
        <taxon>Hologalegina</taxon>
        <taxon>IRL clade</taxon>
        <taxon>Trifolieae</taxon>
        <taxon>Trifolium</taxon>
    </lineage>
</organism>
<dbReference type="Proteomes" id="UP000236291">
    <property type="component" value="Unassembled WGS sequence"/>
</dbReference>
<protein>
    <submittedName>
        <fullName evidence="2">Uncharacterized protein</fullName>
    </submittedName>
</protein>
<evidence type="ECO:0000313" key="3">
    <source>
        <dbReference type="Proteomes" id="UP000236291"/>
    </source>
</evidence>
<dbReference type="AlphaFoldDB" id="A0A2K3K2A8"/>
<accession>A0A2K3K2A8</accession>
<feature type="compositionally biased region" description="Polar residues" evidence="1">
    <location>
        <begin position="40"/>
        <end position="61"/>
    </location>
</feature>
<proteinExistence type="predicted"/>
<dbReference type="EMBL" id="ASHM01136509">
    <property type="protein sequence ID" value="PNX60404.1"/>
    <property type="molecule type" value="Genomic_DNA"/>
</dbReference>
<feature type="region of interest" description="Disordered" evidence="1">
    <location>
        <begin position="1"/>
        <end position="76"/>
    </location>
</feature>
<feature type="non-terminal residue" evidence="2">
    <location>
        <position position="1"/>
    </location>
</feature>
<sequence>KYRTKPITHEINHTPVAQDPPPTTVTTPSQHRHPPKRPQAPSTSRTAKNHTKTTTLNQIRTNLRHQEPPRTGSGQI</sequence>
<gene>
    <name evidence="2" type="ORF">L195_g060165</name>
</gene>
<reference evidence="2 3" key="1">
    <citation type="journal article" date="2014" name="Am. J. Bot.">
        <title>Genome assembly and annotation for red clover (Trifolium pratense; Fabaceae).</title>
        <authorList>
            <person name="Istvanek J."/>
            <person name="Jaros M."/>
            <person name="Krenek A."/>
            <person name="Repkova J."/>
        </authorList>
    </citation>
    <scope>NUCLEOTIDE SEQUENCE [LARGE SCALE GENOMIC DNA]</scope>
    <source>
        <strain evidence="3">cv. Tatra</strain>
        <tissue evidence="2">Young leaves</tissue>
    </source>
</reference>